<feature type="domain" description="HicB-like antitoxin of toxin-antitoxin system" evidence="1">
    <location>
        <begin position="5"/>
        <end position="128"/>
    </location>
</feature>
<accession>A0ABS8FRL1</accession>
<reference evidence="2 3" key="1">
    <citation type="submission" date="2021-10" db="EMBL/GenBank/DDBJ databases">
        <title>Anaerobic single-cell dispensing facilitates the cultivation of human gut bacteria.</title>
        <authorList>
            <person name="Afrizal A."/>
        </authorList>
    </citation>
    <scope>NUCLEOTIDE SEQUENCE [LARGE SCALE GENOMIC DNA]</scope>
    <source>
        <strain evidence="2 3">CLA-AA-H212</strain>
    </source>
</reference>
<proteinExistence type="predicted"/>
<evidence type="ECO:0000313" key="3">
    <source>
        <dbReference type="Proteomes" id="UP001198495"/>
    </source>
</evidence>
<dbReference type="Proteomes" id="UP001198495">
    <property type="component" value="Unassembled WGS sequence"/>
</dbReference>
<sequence length="140" mass="15918">MKQVYPVIFTKIQDEKNTILIEVPDLEILTEGFGIVNAIDMARDAIGVKGIYYDDQGKELPNPRELKDIDISKGTFYGDGEGTVTLIDVDFNEYRRKLDNKSVRRNVTLPNWLNREAERAHINVSGVLQEALVLKLGIRK</sequence>
<name>A0ABS8FRL1_9FIRM</name>
<comment type="caution">
    <text evidence="2">The sequence shown here is derived from an EMBL/GenBank/DDBJ whole genome shotgun (WGS) entry which is preliminary data.</text>
</comment>
<keyword evidence="3" id="KW-1185">Reference proteome</keyword>
<dbReference type="InterPro" id="IPR031807">
    <property type="entry name" value="HicB-like"/>
</dbReference>
<dbReference type="Gene3D" id="3.30.160.250">
    <property type="match status" value="1"/>
</dbReference>
<gene>
    <name evidence="2" type="ORF">LKD28_12385</name>
</gene>
<organism evidence="2 3">
    <name type="scientific">Coprococcus hominis</name>
    <name type="common">ex Arizal et al. 2022</name>
    <dbReference type="NCBI Taxonomy" id="2881262"/>
    <lineage>
        <taxon>Bacteria</taxon>
        <taxon>Bacillati</taxon>
        <taxon>Bacillota</taxon>
        <taxon>Clostridia</taxon>
        <taxon>Lachnospirales</taxon>
        <taxon>Lachnospiraceae</taxon>
        <taxon>Coprococcus</taxon>
    </lineage>
</organism>
<dbReference type="Pfam" id="PF15919">
    <property type="entry name" value="HicB_lk_antitox"/>
    <property type="match status" value="1"/>
</dbReference>
<evidence type="ECO:0000313" key="2">
    <source>
        <dbReference type="EMBL" id="MCC2219810.1"/>
    </source>
</evidence>
<evidence type="ECO:0000259" key="1">
    <source>
        <dbReference type="Pfam" id="PF15919"/>
    </source>
</evidence>
<protein>
    <submittedName>
        <fullName evidence="2">Type II toxin-antitoxin system HicB family antitoxin</fullName>
    </submittedName>
</protein>
<dbReference type="RefSeq" id="WP_021986207.1">
    <property type="nucleotide sequence ID" value="NZ_JAJEQT010000010.1"/>
</dbReference>
<dbReference type="EMBL" id="JAJEQT010000010">
    <property type="protein sequence ID" value="MCC2219810.1"/>
    <property type="molecule type" value="Genomic_DNA"/>
</dbReference>